<sequence>MKKLPKILLLAVLTISLEARENPFSNYNENVDNSLEIKESIQEEMYIQKIQKEIDEKTSPKEKVAPVVKKPEEKVVTKKELDAIISKTNKQNEQKAKELENIKKELENIKKEPEQVVFVKPRADILSEDETTQESVRTFSIEKTVLPFLKISIADNKLHIMTDYKVTKKFNLDKENKIVFDFKAKTDFATQRETFLDTNFKSLTVGNHKNAGFFRVAVELSDNPSKYNVDATTGNITISLK</sequence>
<accession>A0A2U2C1A3</accession>
<dbReference type="STRING" id="28200.GCA_001572935_00039"/>
<organism evidence="3 4">
    <name type="scientific">Aliarcobacter skirrowii</name>
    <dbReference type="NCBI Taxonomy" id="28200"/>
    <lineage>
        <taxon>Bacteria</taxon>
        <taxon>Pseudomonadati</taxon>
        <taxon>Campylobacterota</taxon>
        <taxon>Epsilonproteobacteria</taxon>
        <taxon>Campylobacterales</taxon>
        <taxon>Arcobacteraceae</taxon>
        <taxon>Aliarcobacter</taxon>
    </lineage>
</organism>
<name>A0A2U2C1A3_9BACT</name>
<gene>
    <name evidence="3" type="ORF">DF188_02985</name>
</gene>
<dbReference type="InterPro" id="IPR021731">
    <property type="entry name" value="AMIN_dom"/>
</dbReference>
<proteinExistence type="predicted"/>
<keyword evidence="1" id="KW-0175">Coiled coil</keyword>
<feature type="domain" description="AMIN" evidence="2">
    <location>
        <begin position="158"/>
        <end position="234"/>
    </location>
</feature>
<dbReference type="AlphaFoldDB" id="A0A2U2C1A3"/>
<protein>
    <recommendedName>
        <fullName evidence="2">AMIN domain-containing protein</fullName>
    </recommendedName>
</protein>
<evidence type="ECO:0000256" key="1">
    <source>
        <dbReference type="SAM" id="Coils"/>
    </source>
</evidence>
<evidence type="ECO:0000259" key="2">
    <source>
        <dbReference type="Pfam" id="PF11741"/>
    </source>
</evidence>
<dbReference type="Pfam" id="PF11741">
    <property type="entry name" value="AMIN"/>
    <property type="match status" value="1"/>
</dbReference>
<evidence type="ECO:0000313" key="3">
    <source>
        <dbReference type="EMBL" id="PWE22091.1"/>
    </source>
</evidence>
<reference evidence="3 4" key="1">
    <citation type="submission" date="2018-05" db="EMBL/GenBank/DDBJ databases">
        <title>Antimicrobial susceptibility testing and genomic analysis of Arcobacter skirrowii strains and one Arcobacter butzleri isolated from German poultry farms.</title>
        <authorList>
            <person name="Haenel I."/>
            <person name="Hotzel H."/>
            <person name="Tomaso H."/>
            <person name="Busch A."/>
        </authorList>
    </citation>
    <scope>NUCLEOTIDE SEQUENCE [LARGE SCALE GENOMIC DNA]</scope>
    <source>
        <strain evidence="4">v</strain>
    </source>
</reference>
<feature type="coiled-coil region" evidence="1">
    <location>
        <begin position="85"/>
        <end position="112"/>
    </location>
</feature>
<dbReference type="Proteomes" id="UP000245014">
    <property type="component" value="Unassembled WGS sequence"/>
</dbReference>
<dbReference type="EMBL" id="QEYI01000002">
    <property type="protein sequence ID" value="PWE22091.1"/>
    <property type="molecule type" value="Genomic_DNA"/>
</dbReference>
<comment type="caution">
    <text evidence="3">The sequence shown here is derived from an EMBL/GenBank/DDBJ whole genome shotgun (WGS) entry which is preliminary data.</text>
</comment>
<dbReference type="RefSeq" id="WP_109065690.1">
    <property type="nucleotide sequence ID" value="NZ_JAUQUC010000016.1"/>
</dbReference>
<evidence type="ECO:0000313" key="4">
    <source>
        <dbReference type="Proteomes" id="UP000245014"/>
    </source>
</evidence>